<comment type="similarity">
    <text evidence="1">Belongs to the actin family.</text>
</comment>
<dbReference type="FunCoup" id="W2S1B6">
    <property type="interactions" value="799"/>
</dbReference>
<protein>
    <submittedName>
        <fullName evidence="3">Uncharacterized protein</fullName>
    </submittedName>
</protein>
<proteinExistence type="inferred from homology"/>
<dbReference type="RefSeq" id="XP_008714198.1">
    <property type="nucleotide sequence ID" value="XM_008715976.1"/>
</dbReference>
<dbReference type="InterPro" id="IPR043129">
    <property type="entry name" value="ATPase_NBD"/>
</dbReference>
<dbReference type="EMBL" id="KB822718">
    <property type="protein sequence ID" value="ETN42462.1"/>
    <property type="molecule type" value="Genomic_DNA"/>
</dbReference>
<name>W2S1B6_CYPE1</name>
<evidence type="ECO:0000313" key="4">
    <source>
        <dbReference type="Proteomes" id="UP000030752"/>
    </source>
</evidence>
<evidence type="ECO:0000256" key="2">
    <source>
        <dbReference type="SAM" id="MobiDB-lite"/>
    </source>
</evidence>
<feature type="region of interest" description="Disordered" evidence="2">
    <location>
        <begin position="141"/>
        <end position="168"/>
    </location>
</feature>
<evidence type="ECO:0000313" key="3">
    <source>
        <dbReference type="EMBL" id="ETN42462.1"/>
    </source>
</evidence>
<evidence type="ECO:0000256" key="1">
    <source>
        <dbReference type="RuleBase" id="RU000487"/>
    </source>
</evidence>
<dbReference type="InterPro" id="IPR004000">
    <property type="entry name" value="Actin"/>
</dbReference>
<dbReference type="Proteomes" id="UP000030752">
    <property type="component" value="Unassembled WGS sequence"/>
</dbReference>
<reference evidence="3 4" key="1">
    <citation type="submission" date="2013-03" db="EMBL/GenBank/DDBJ databases">
        <title>The Genome Sequence of Phialophora europaea CBS 101466.</title>
        <authorList>
            <consortium name="The Broad Institute Genomics Platform"/>
            <person name="Cuomo C."/>
            <person name="de Hoog S."/>
            <person name="Gorbushina A."/>
            <person name="Walker B."/>
            <person name="Young S.K."/>
            <person name="Zeng Q."/>
            <person name="Gargeya S."/>
            <person name="Fitzgerald M."/>
            <person name="Haas B."/>
            <person name="Abouelleil A."/>
            <person name="Allen A.W."/>
            <person name="Alvarado L."/>
            <person name="Arachchi H.M."/>
            <person name="Berlin A.M."/>
            <person name="Chapman S.B."/>
            <person name="Gainer-Dewar J."/>
            <person name="Goldberg J."/>
            <person name="Griggs A."/>
            <person name="Gujja S."/>
            <person name="Hansen M."/>
            <person name="Howarth C."/>
            <person name="Imamovic A."/>
            <person name="Ireland A."/>
            <person name="Larimer J."/>
            <person name="McCowan C."/>
            <person name="Murphy C."/>
            <person name="Pearson M."/>
            <person name="Poon T.W."/>
            <person name="Priest M."/>
            <person name="Roberts A."/>
            <person name="Saif S."/>
            <person name="Shea T."/>
            <person name="Sisk P."/>
            <person name="Sykes S."/>
            <person name="Wortman J."/>
            <person name="Nusbaum C."/>
            <person name="Birren B."/>
        </authorList>
    </citation>
    <scope>NUCLEOTIDE SEQUENCE [LARGE SCALE GENOMIC DNA]</scope>
    <source>
        <strain evidence="3 4">CBS 101466</strain>
    </source>
</reference>
<sequence>MVGKKSGKALLREEGLERTDNNMDLTTWPQVVAINQKNYYTDYLKRDEQILAFRSQHEETRNRMVKEAKDRDRALAHGQLVGPDGDVEMDDDQEQDEDEDEASNGSKCIVLHLGSQNLRVGLASDALPKTVPMVIARRAAASEAEDEDGEPAPKRVKLDNGLVPNEPEKRFGEDFAKKFTGMSNDLKVRMRANKRKVLPQSRDMVTSHNRRHTYDTITDMNDTMRIEWTDVSSKPEFVTGMDALRIPDESTPRYRLYWPIRHGWVNEADYSSARFLWEDIRIIIQEAIRSQLGVQPGDLNQYSCVIAIPDYYERTYVTTLLDMALTIFSFSKVSFIQESLAASFGCGMMTACIVDIGHQKTSISCVEDGMIVENSRVNLKMGGQDITNLFVKMMIYNHFPYADINLKRRYDYLLAEELKQKLLTMTEADISVQMYDFHLRAPNQETRKYTCKIYDEAILPVLSLLRPEMFDMTGKLKDRHKLIDRSYDIYDGKPNDPTSTAQAEILTAIAPEEILSITKAKPNGLSTNGHVGGVSGTDSRRPSVSHLPNLNGDGADGTPQASQASSPVRQIEAGGTPQPDEPGTPLPNPLDTMVVKPKEEEEVEEPLSIERRDDILPVYPLFAAVMASVNHAARGSPQRTREFLQSITLVGGASITPGLSSHLEEILQGQMPGYGRDINVLKPPRELDAQVVVWKGGAVFGRMSRTNDSWVSPMLYERLAERVLSHKLMWAW</sequence>
<accession>W2S1B6</accession>
<feature type="region of interest" description="Disordered" evidence="2">
    <location>
        <begin position="76"/>
        <end position="104"/>
    </location>
</feature>
<feature type="compositionally biased region" description="Acidic residues" evidence="2">
    <location>
        <begin position="85"/>
        <end position="102"/>
    </location>
</feature>
<feature type="compositionally biased region" description="Polar residues" evidence="2">
    <location>
        <begin position="559"/>
        <end position="568"/>
    </location>
</feature>
<dbReference type="AlphaFoldDB" id="W2S1B6"/>
<dbReference type="GeneID" id="19968957"/>
<dbReference type="GO" id="GO:0034080">
    <property type="term" value="P:CENP-A containing chromatin assembly"/>
    <property type="evidence" value="ECO:0007669"/>
    <property type="project" value="EnsemblFungi"/>
</dbReference>
<feature type="region of interest" description="Disordered" evidence="2">
    <location>
        <begin position="520"/>
        <end position="591"/>
    </location>
</feature>
<dbReference type="STRING" id="1220924.W2S1B6"/>
<feature type="compositionally biased region" description="Pro residues" evidence="2">
    <location>
        <begin position="579"/>
        <end position="588"/>
    </location>
</feature>
<dbReference type="CDD" id="cd10206">
    <property type="entry name" value="ASKHA_NBD_Arp8-like"/>
    <property type="match status" value="1"/>
</dbReference>
<dbReference type="Pfam" id="PF00022">
    <property type="entry name" value="Actin"/>
    <property type="match status" value="2"/>
</dbReference>
<dbReference type="OrthoDB" id="5572108at2759"/>
<dbReference type="PANTHER" id="PTHR11937">
    <property type="entry name" value="ACTIN"/>
    <property type="match status" value="1"/>
</dbReference>
<dbReference type="HOGENOM" id="CLU_006974_0_1_1"/>
<dbReference type="VEuPathDB" id="FungiDB:HMPREF1541_01618"/>
<keyword evidence="4" id="KW-1185">Reference proteome</keyword>
<dbReference type="SUPFAM" id="SSF53067">
    <property type="entry name" value="Actin-like ATPase domain"/>
    <property type="match status" value="2"/>
</dbReference>
<dbReference type="Gene3D" id="3.30.420.40">
    <property type="match status" value="4"/>
</dbReference>
<dbReference type="SMART" id="SM00268">
    <property type="entry name" value="ACTIN"/>
    <property type="match status" value="1"/>
</dbReference>
<dbReference type="eggNOG" id="KOG0797">
    <property type="taxonomic scope" value="Eukaryota"/>
</dbReference>
<organism evidence="3 4">
    <name type="scientific">Cyphellophora europaea (strain CBS 101466)</name>
    <name type="common">Phialophora europaea</name>
    <dbReference type="NCBI Taxonomy" id="1220924"/>
    <lineage>
        <taxon>Eukaryota</taxon>
        <taxon>Fungi</taxon>
        <taxon>Dikarya</taxon>
        <taxon>Ascomycota</taxon>
        <taxon>Pezizomycotina</taxon>
        <taxon>Eurotiomycetes</taxon>
        <taxon>Chaetothyriomycetidae</taxon>
        <taxon>Chaetothyriales</taxon>
        <taxon>Cyphellophoraceae</taxon>
        <taxon>Cyphellophora</taxon>
    </lineage>
</organism>
<dbReference type="InParanoid" id="W2S1B6"/>
<dbReference type="GO" id="GO:0031011">
    <property type="term" value="C:Ino80 complex"/>
    <property type="evidence" value="ECO:0007669"/>
    <property type="project" value="EnsemblFungi"/>
</dbReference>
<gene>
    <name evidence="3" type="ORF">HMPREF1541_01618</name>
</gene>
<dbReference type="FunFam" id="3.30.420.40:FF:000232">
    <property type="entry name" value="Actin-related protein 8"/>
    <property type="match status" value="1"/>
</dbReference>
<dbReference type="Gene3D" id="3.90.640.10">
    <property type="entry name" value="Actin, Chain A, domain 4"/>
    <property type="match status" value="1"/>
</dbReference>